<dbReference type="PRINTS" id="PR00625">
    <property type="entry name" value="JDOMAIN"/>
</dbReference>
<dbReference type="STRING" id="436017.A4S8F0"/>
<name>A4S8F0_OSTLU</name>
<gene>
    <name evidence="4" type="ORF">OSTLU_89287</name>
</gene>
<evidence type="ECO:0000256" key="2">
    <source>
        <dbReference type="SAM" id="MobiDB-lite"/>
    </source>
</evidence>
<dbReference type="Pfam" id="PF01556">
    <property type="entry name" value="DnaJ_C"/>
    <property type="match status" value="1"/>
</dbReference>
<evidence type="ECO:0000313" key="4">
    <source>
        <dbReference type="EMBL" id="ABP00052.1"/>
    </source>
</evidence>
<evidence type="ECO:0000259" key="3">
    <source>
        <dbReference type="PROSITE" id="PS50076"/>
    </source>
</evidence>
<dbReference type="SUPFAM" id="SSF57938">
    <property type="entry name" value="DnaJ/Hsp40 cysteine-rich domain"/>
    <property type="match status" value="1"/>
</dbReference>
<dbReference type="Proteomes" id="UP000001568">
    <property type="component" value="Chromosome 15"/>
</dbReference>
<accession>A4S8F0</accession>
<dbReference type="GO" id="GO:0042026">
    <property type="term" value="P:protein refolding"/>
    <property type="evidence" value="ECO:0007669"/>
    <property type="project" value="TreeGrafter"/>
</dbReference>
<dbReference type="SUPFAM" id="SSF49493">
    <property type="entry name" value="HSP40/DnaJ peptide-binding domain"/>
    <property type="match status" value="1"/>
</dbReference>
<dbReference type="Gene3D" id="2.60.260.20">
    <property type="entry name" value="Urease metallochaperone UreE, N-terminal domain"/>
    <property type="match status" value="2"/>
</dbReference>
<dbReference type="InterPro" id="IPR036869">
    <property type="entry name" value="J_dom_sf"/>
</dbReference>
<dbReference type="Gene3D" id="1.10.287.110">
    <property type="entry name" value="DnaJ domain"/>
    <property type="match status" value="1"/>
</dbReference>
<dbReference type="InterPro" id="IPR008971">
    <property type="entry name" value="HSP40/DnaJ_pept-bd"/>
</dbReference>
<dbReference type="OrthoDB" id="10256793at2759"/>
<dbReference type="eggNOG" id="KOG0715">
    <property type="taxonomic scope" value="Eukaryota"/>
</dbReference>
<feature type="compositionally biased region" description="Acidic residues" evidence="2">
    <location>
        <begin position="289"/>
        <end position="308"/>
    </location>
</feature>
<dbReference type="GeneID" id="5005695"/>
<proteinExistence type="predicted"/>
<dbReference type="InterPro" id="IPR018253">
    <property type="entry name" value="DnaJ_domain_CS"/>
</dbReference>
<feature type="domain" description="J" evidence="3">
    <location>
        <begin position="12"/>
        <end position="84"/>
    </location>
</feature>
<dbReference type="SUPFAM" id="SSF46565">
    <property type="entry name" value="Chaperone J-domain"/>
    <property type="match status" value="1"/>
</dbReference>
<dbReference type="GO" id="GO:0051082">
    <property type="term" value="F:unfolded protein binding"/>
    <property type="evidence" value="ECO:0007669"/>
    <property type="project" value="InterPro"/>
</dbReference>
<dbReference type="InterPro" id="IPR036410">
    <property type="entry name" value="HSP_DnaJ_Cys-rich_dom_sf"/>
</dbReference>
<dbReference type="Gramene" id="ABP00052">
    <property type="protein sequence ID" value="ABP00052"/>
    <property type="gene ID" value="OSTLU_89287"/>
</dbReference>
<dbReference type="InterPro" id="IPR002939">
    <property type="entry name" value="DnaJ_C"/>
</dbReference>
<reference evidence="4 5" key="1">
    <citation type="journal article" date="2007" name="Proc. Natl. Acad. Sci. U.S.A.">
        <title>The tiny eukaryote Ostreococcus provides genomic insights into the paradox of plankton speciation.</title>
        <authorList>
            <person name="Palenik B."/>
            <person name="Grimwood J."/>
            <person name="Aerts A."/>
            <person name="Rouze P."/>
            <person name="Salamov A."/>
            <person name="Putnam N."/>
            <person name="Dupont C."/>
            <person name="Jorgensen R."/>
            <person name="Derelle E."/>
            <person name="Rombauts S."/>
            <person name="Zhou K."/>
            <person name="Otillar R."/>
            <person name="Merchant S.S."/>
            <person name="Podell S."/>
            <person name="Gaasterland T."/>
            <person name="Napoli C."/>
            <person name="Gendler K."/>
            <person name="Manuell A."/>
            <person name="Tai V."/>
            <person name="Vallon O."/>
            <person name="Piganeau G."/>
            <person name="Jancek S."/>
            <person name="Heijde M."/>
            <person name="Jabbari K."/>
            <person name="Bowler C."/>
            <person name="Lohr M."/>
            <person name="Robbens S."/>
            <person name="Werner G."/>
            <person name="Dubchak I."/>
            <person name="Pazour G.J."/>
            <person name="Ren Q."/>
            <person name="Paulsen I."/>
            <person name="Delwiche C."/>
            <person name="Schmutz J."/>
            <person name="Rokhsar D."/>
            <person name="Van de Peer Y."/>
            <person name="Moreau H."/>
            <person name="Grigoriev I.V."/>
        </authorList>
    </citation>
    <scope>NUCLEOTIDE SEQUENCE [LARGE SCALE GENOMIC DNA]</scope>
    <source>
        <strain evidence="4 5">CCE9901</strain>
    </source>
</reference>
<dbReference type="AlphaFoldDB" id="A4S8F0"/>
<dbReference type="PROSITE" id="PS00636">
    <property type="entry name" value="DNAJ_1"/>
    <property type="match status" value="1"/>
</dbReference>
<organism evidence="4 5">
    <name type="scientific">Ostreococcus lucimarinus (strain CCE9901)</name>
    <dbReference type="NCBI Taxonomy" id="436017"/>
    <lineage>
        <taxon>Eukaryota</taxon>
        <taxon>Viridiplantae</taxon>
        <taxon>Chlorophyta</taxon>
        <taxon>Mamiellophyceae</taxon>
        <taxon>Mamiellales</taxon>
        <taxon>Bathycoccaceae</taxon>
        <taxon>Ostreococcus</taxon>
    </lineage>
</organism>
<feature type="region of interest" description="Disordered" evidence="2">
    <location>
        <begin position="279"/>
        <end position="321"/>
    </location>
</feature>
<dbReference type="Gene3D" id="2.10.230.10">
    <property type="entry name" value="Heat shock protein DnaJ, cysteine-rich domain"/>
    <property type="match status" value="1"/>
</dbReference>
<dbReference type="Pfam" id="PF00226">
    <property type="entry name" value="DnaJ"/>
    <property type="match status" value="1"/>
</dbReference>
<keyword evidence="1" id="KW-0143">Chaperone</keyword>
<dbReference type="CDD" id="cd06257">
    <property type="entry name" value="DnaJ"/>
    <property type="match status" value="1"/>
</dbReference>
<dbReference type="SMART" id="SM00271">
    <property type="entry name" value="DnaJ"/>
    <property type="match status" value="1"/>
</dbReference>
<evidence type="ECO:0000256" key="1">
    <source>
        <dbReference type="ARBA" id="ARBA00023186"/>
    </source>
</evidence>
<dbReference type="CDD" id="cd10747">
    <property type="entry name" value="DnaJ_C"/>
    <property type="match status" value="1"/>
</dbReference>
<dbReference type="EMBL" id="CP000595">
    <property type="protein sequence ID" value="ABP00052.1"/>
    <property type="molecule type" value="Genomic_DNA"/>
</dbReference>
<sequence length="346" mass="37510">MASTSAGASGMNAYEILGVQSAATTDEIKRAYKKLALQLHPDKVSRTTKTDAERDEARVRFRNVANAYEVLKDEVSRAAYDQKCELNGAKRDDVLVNVSFKESVTGTTKLAMIPFKLLCSSCQGVGMACLKCEGCANRGGTAVGSQGTCGTCDGRGFGKPETCRKCGGDGVKDDFFHGRVHVPAGVLDGSRLPISGRTQHVRVRILPSKVFSRDGLNVTSTLRLSAKDALEGGFFEVETVHGVETMYFDEETKSGDTKTLDGKGIKDGKKIGNHIVRVEVEREQTPEAVESDEDVEEAEEPEASEADEPATKKQKESIEDQEEVIDLERLLAEKKAKLLAQLNAQS</sequence>
<dbReference type="KEGG" id="olu:OSTLU_89287"/>
<dbReference type="OMA" id="REHAKIN"/>
<dbReference type="PANTHER" id="PTHR43096:SF52">
    <property type="entry name" value="DNAJ HOMOLOG 1, MITOCHONDRIAL-RELATED"/>
    <property type="match status" value="1"/>
</dbReference>
<feature type="compositionally biased region" description="Basic and acidic residues" evidence="2">
    <location>
        <begin position="309"/>
        <end position="318"/>
    </location>
</feature>
<dbReference type="HOGENOM" id="CLU_802622_0_0_1"/>
<evidence type="ECO:0000313" key="5">
    <source>
        <dbReference type="Proteomes" id="UP000001568"/>
    </source>
</evidence>
<dbReference type="PANTHER" id="PTHR43096">
    <property type="entry name" value="DNAJ HOMOLOG 1, MITOCHONDRIAL-RELATED"/>
    <property type="match status" value="1"/>
</dbReference>
<dbReference type="RefSeq" id="XP_001421758.1">
    <property type="nucleotide sequence ID" value="XM_001421721.1"/>
</dbReference>
<protein>
    <recommendedName>
        <fullName evidence="3">J domain-containing protein</fullName>
    </recommendedName>
</protein>
<dbReference type="GO" id="GO:0005737">
    <property type="term" value="C:cytoplasm"/>
    <property type="evidence" value="ECO:0007669"/>
    <property type="project" value="TreeGrafter"/>
</dbReference>
<dbReference type="InterPro" id="IPR001623">
    <property type="entry name" value="DnaJ_domain"/>
</dbReference>
<dbReference type="PROSITE" id="PS50076">
    <property type="entry name" value="DNAJ_2"/>
    <property type="match status" value="1"/>
</dbReference>
<keyword evidence="5" id="KW-1185">Reference proteome</keyword>